<reference evidence="2" key="2">
    <citation type="submission" date="2018-10" db="UniProtKB">
        <authorList>
            <consortium name="EnsemblPlants"/>
        </authorList>
    </citation>
    <scope>IDENTIFICATION</scope>
</reference>
<dbReference type="PANTHER" id="PTHR47594">
    <property type="entry name" value="PPR CONTAINING PLANT-LIKE PROTEIN"/>
    <property type="match status" value="1"/>
</dbReference>
<sequence>MLPASKRPLSPAQLPHSPPMASLLFLPRTTPTASPRAAARPRAGAITCGPRDNRGPLQRGRSLSTEAIHAVQSLKRLTAADRSPSAARGAASASLGRLLRADLLAAMAELQRQGHWSLALAALHVARAEPWYRPDPELYATFVSSSPPSEAAGGAVDALVEAFLEEKEERRGGGRLSESEGPWVGVDVYKLTRLVRALVAKGRARAAWRVYEAAVRRGGCEVDEYMYRVMARGMKRLGLEAEAAEVEADFAEWEARVSPPARHLLDEMRAREESNKTTTTA</sequence>
<name>A0A3B6GQC3_WHEAT</name>
<dbReference type="Gramene" id="TraesCLE_scaffold_115213_01G000100.1">
    <property type="protein sequence ID" value="TraesCLE_scaffold_115213_01G000100.1"/>
    <property type="gene ID" value="TraesCLE_scaffold_115213_01G000100"/>
</dbReference>
<dbReference type="PANTHER" id="PTHR47594:SF3">
    <property type="entry name" value="PROTEIN THYLAKOID ASSEMBLY 8, CHLOROPLASTIC"/>
    <property type="match status" value="1"/>
</dbReference>
<evidence type="ECO:0000313" key="2">
    <source>
        <dbReference type="EnsemblPlants" id="TraesCS3D02G135700.1.cds1"/>
    </source>
</evidence>
<feature type="region of interest" description="Disordered" evidence="1">
    <location>
        <begin position="1"/>
        <end position="59"/>
    </location>
</feature>
<dbReference type="GO" id="GO:0009507">
    <property type="term" value="C:chloroplast"/>
    <property type="evidence" value="ECO:0000318"/>
    <property type="project" value="GO_Central"/>
</dbReference>
<dbReference type="Gramene" id="TraesCS3D02G135700.1">
    <property type="protein sequence ID" value="TraesCS3D02G135700.1.cds1"/>
    <property type="gene ID" value="TraesCS3D02G135700"/>
</dbReference>
<dbReference type="GO" id="GO:0009658">
    <property type="term" value="P:chloroplast organization"/>
    <property type="evidence" value="ECO:0007669"/>
    <property type="project" value="InterPro"/>
</dbReference>
<dbReference type="GO" id="GO:0000373">
    <property type="term" value="P:Group II intron splicing"/>
    <property type="evidence" value="ECO:0000318"/>
    <property type="project" value="GO_Central"/>
</dbReference>
<reference evidence="2" key="1">
    <citation type="submission" date="2018-08" db="EMBL/GenBank/DDBJ databases">
        <authorList>
            <person name="Rossello M."/>
        </authorList>
    </citation>
    <scope>NUCLEOTIDE SEQUENCE [LARGE SCALE GENOMIC DNA]</scope>
    <source>
        <strain evidence="2">cv. Chinese Spring</strain>
    </source>
</reference>
<dbReference type="RefSeq" id="XP_044353070.1">
    <property type="nucleotide sequence ID" value="XM_044497135.1"/>
</dbReference>
<accession>A0A3B6GQC3</accession>
<keyword evidence="3" id="KW-1185">Reference proteome</keyword>
<dbReference type="GeneID" id="123074243"/>
<dbReference type="OrthoDB" id="675068at2759"/>
<dbReference type="Gramene" id="TraesROB_scaffold_087205_01G000100.1">
    <property type="protein sequence ID" value="TraesROB_scaffold_087205_01G000100.1"/>
    <property type="gene ID" value="TraesROB_scaffold_087205_01G000100"/>
</dbReference>
<dbReference type="InterPro" id="IPR044190">
    <property type="entry name" value="THA8-like"/>
</dbReference>
<dbReference type="Proteomes" id="UP000019116">
    <property type="component" value="Chromosome 3D"/>
</dbReference>
<protein>
    <recommendedName>
        <fullName evidence="4">Pentacotripeptide-repeat region of PRORP domain-containing protein</fullName>
    </recommendedName>
</protein>
<proteinExistence type="predicted"/>
<dbReference type="GO" id="GO:1990825">
    <property type="term" value="F:sequence-specific mRNA binding"/>
    <property type="evidence" value="ECO:0000318"/>
    <property type="project" value="GO_Central"/>
</dbReference>
<evidence type="ECO:0008006" key="4">
    <source>
        <dbReference type="Google" id="ProtNLM"/>
    </source>
</evidence>
<organism evidence="2">
    <name type="scientific">Triticum aestivum</name>
    <name type="common">Wheat</name>
    <dbReference type="NCBI Taxonomy" id="4565"/>
    <lineage>
        <taxon>Eukaryota</taxon>
        <taxon>Viridiplantae</taxon>
        <taxon>Streptophyta</taxon>
        <taxon>Embryophyta</taxon>
        <taxon>Tracheophyta</taxon>
        <taxon>Spermatophyta</taxon>
        <taxon>Magnoliopsida</taxon>
        <taxon>Liliopsida</taxon>
        <taxon>Poales</taxon>
        <taxon>Poaceae</taxon>
        <taxon>BOP clade</taxon>
        <taxon>Pooideae</taxon>
        <taxon>Triticodae</taxon>
        <taxon>Triticeae</taxon>
        <taxon>Triticinae</taxon>
        <taxon>Triticum</taxon>
    </lineage>
</organism>
<gene>
    <name evidence="2" type="primary">LOC123074243</name>
</gene>
<dbReference type="EnsemblPlants" id="TraesCS3D02G135700.1">
    <property type="protein sequence ID" value="TraesCS3D02G135700.1.cds1"/>
    <property type="gene ID" value="TraesCS3D02G135700"/>
</dbReference>
<evidence type="ECO:0000313" key="3">
    <source>
        <dbReference type="Proteomes" id="UP000019116"/>
    </source>
</evidence>
<feature type="compositionally biased region" description="Low complexity" evidence="1">
    <location>
        <begin position="27"/>
        <end position="47"/>
    </location>
</feature>
<dbReference type="STRING" id="4565.A0A3B6GQC3"/>
<dbReference type="Gene3D" id="1.25.40.10">
    <property type="entry name" value="Tetratricopeptide repeat domain"/>
    <property type="match status" value="1"/>
</dbReference>
<evidence type="ECO:0000256" key="1">
    <source>
        <dbReference type="SAM" id="MobiDB-lite"/>
    </source>
</evidence>
<dbReference type="InterPro" id="IPR011990">
    <property type="entry name" value="TPR-like_helical_dom_sf"/>
</dbReference>
<dbReference type="AlphaFoldDB" id="A0A3B6GQC3"/>
<dbReference type="Gramene" id="TraesJUL3D03G01857670.1">
    <property type="protein sequence ID" value="TraesJUL3D03G01857670.1.CDS1"/>
    <property type="gene ID" value="TraesJUL3D03G01857670"/>
</dbReference>
<dbReference type="Gramene" id="TraesWEE_scaffold_095964_01G000100.1">
    <property type="protein sequence ID" value="TraesWEE_scaffold_095964_01G000100.1"/>
    <property type="gene ID" value="TraesWEE_scaffold_095964_01G000100"/>
</dbReference>
<dbReference type="SMR" id="A0A3B6GQC3"/>
<dbReference type="OMA" id="VRIYGMM"/>
<dbReference type="Gramene" id="TraesCAD_scaffold_090527_01G000100.1">
    <property type="protein sequence ID" value="TraesCAD_scaffold_090527_01G000100.1"/>
    <property type="gene ID" value="TraesCAD_scaffold_090527_01G000100"/>
</dbReference>
<dbReference type="Gramene" id="TraesCS3D03G0286000.1">
    <property type="protein sequence ID" value="TraesCS3D03G0286000.1.CDS1"/>
    <property type="gene ID" value="TraesCS3D03G0286000"/>
</dbReference>